<organism evidence="2 3">
    <name type="scientific">Paramagnetospirillum magneticum (strain ATCC 700264 / AMB-1)</name>
    <name type="common">Magnetospirillum magneticum</name>
    <dbReference type="NCBI Taxonomy" id="342108"/>
    <lineage>
        <taxon>Bacteria</taxon>
        <taxon>Pseudomonadati</taxon>
        <taxon>Pseudomonadota</taxon>
        <taxon>Alphaproteobacteria</taxon>
        <taxon>Rhodospirillales</taxon>
        <taxon>Magnetospirillaceae</taxon>
        <taxon>Paramagnetospirillum</taxon>
    </lineage>
</organism>
<dbReference type="Pfam" id="PF00534">
    <property type="entry name" value="Glycos_transf_1"/>
    <property type="match status" value="1"/>
</dbReference>
<dbReference type="AlphaFoldDB" id="Q2W138"/>
<evidence type="ECO:0000259" key="1">
    <source>
        <dbReference type="Pfam" id="PF00534"/>
    </source>
</evidence>
<name>Q2W138_PARM1</name>
<gene>
    <name evidence="2" type="ordered locus">amb3633</name>
</gene>
<dbReference type="Gene3D" id="3.40.50.2000">
    <property type="entry name" value="Glycogen Phosphorylase B"/>
    <property type="match status" value="1"/>
</dbReference>
<accession>Q2W138</accession>
<dbReference type="InterPro" id="IPR001296">
    <property type="entry name" value="Glyco_trans_1"/>
</dbReference>
<keyword evidence="3" id="KW-1185">Reference proteome</keyword>
<dbReference type="KEGG" id="mag:amb3633"/>
<dbReference type="GO" id="GO:0016757">
    <property type="term" value="F:glycosyltransferase activity"/>
    <property type="evidence" value="ECO:0007669"/>
    <property type="project" value="InterPro"/>
</dbReference>
<evidence type="ECO:0000313" key="3">
    <source>
        <dbReference type="Proteomes" id="UP000007058"/>
    </source>
</evidence>
<evidence type="ECO:0000313" key="2">
    <source>
        <dbReference type="EMBL" id="BAE52437.1"/>
    </source>
</evidence>
<sequence length="292" mass="32905">MGLLTEMGFDAWVWQPEGCPSWFRSPSRVITQLSEDAIRPDDILVFPEVIGFPEFAPLLRTARPCTKLLFCQNQYYVFNEMIPRTTFAALGFRDVFASSLACKGMLERVLHLDSVAVVPYDINHALFRPREKKLQIAVVPRKMPQIASTIGFIFKAKYPEIRHIPFIVADNFTEEQLAEALGTSHILLALNQMESLGLVPLEAMASGCVITGFHGYGGLEYANPQTGLWHAPDQLEEVADSLYRLVKGLERDEPWVASLRKEGHETALRYNEETTRKALVEYYGRLNVSPAG</sequence>
<dbReference type="HOGENOM" id="CLU_952501_0_0_5"/>
<dbReference type="Proteomes" id="UP000007058">
    <property type="component" value="Chromosome"/>
</dbReference>
<dbReference type="CAZy" id="GT4">
    <property type="family name" value="Glycosyltransferase Family 4"/>
</dbReference>
<dbReference type="EMBL" id="AP007255">
    <property type="protein sequence ID" value="BAE52437.1"/>
    <property type="molecule type" value="Genomic_DNA"/>
</dbReference>
<protein>
    <recommendedName>
        <fullName evidence="1">Glycosyl transferase family 1 domain-containing protein</fullName>
    </recommendedName>
</protein>
<dbReference type="STRING" id="342108.amb3633"/>
<reference evidence="2 3" key="1">
    <citation type="journal article" date="2005" name="DNA Res.">
        <title>Complete genome sequence of the facultative anaerobic magnetotactic bacterium Magnetospirillum sp. strain AMB-1.</title>
        <authorList>
            <person name="Matsunaga T."/>
            <person name="Okamura Y."/>
            <person name="Fukuda Y."/>
            <person name="Wahyudi A.T."/>
            <person name="Murase Y."/>
            <person name="Takeyama H."/>
        </authorList>
    </citation>
    <scope>NUCLEOTIDE SEQUENCE [LARGE SCALE GENOMIC DNA]</scope>
    <source>
        <strain evidence="3">ATCC 700264 / AMB-1</strain>
    </source>
</reference>
<feature type="domain" description="Glycosyl transferase family 1" evidence="1">
    <location>
        <begin position="174"/>
        <end position="253"/>
    </location>
</feature>
<proteinExistence type="predicted"/>
<dbReference type="SUPFAM" id="SSF53756">
    <property type="entry name" value="UDP-Glycosyltransferase/glycogen phosphorylase"/>
    <property type="match status" value="1"/>
</dbReference>